<proteinExistence type="predicted"/>
<dbReference type="RefSeq" id="WP_185297434.1">
    <property type="nucleotide sequence ID" value="NZ_CP045702.1"/>
</dbReference>
<dbReference type="AlphaFoldDB" id="A0A7G7BEV1"/>
<dbReference type="Proteomes" id="UP000515307">
    <property type="component" value="Chromosome"/>
</dbReference>
<sequence length="97" mass="9571">MPVPASGEAPDQEEATACRGQFLVGRGKSGESLAAGVVDLDAYAGGVGGHPETEVAAGDSAVAASVGRLGVVLAYLALDITAVSSQDIPTVRGAYAR</sequence>
<reference evidence="2" key="1">
    <citation type="submission" date="2019-10" db="EMBL/GenBank/DDBJ databases">
        <title>Antimicrobial potential of Antarctic Bacteria.</title>
        <authorList>
            <person name="Benaud N."/>
            <person name="Edwards R.J."/>
            <person name="Ferrari B.C."/>
        </authorList>
    </citation>
    <scope>NUCLEOTIDE SEQUENCE [LARGE SCALE GENOMIC DNA]</scope>
    <source>
        <strain evidence="2">NBSH44</strain>
    </source>
</reference>
<organism evidence="1 2">
    <name type="scientific">Streptomyces finlayi</name>
    <dbReference type="NCBI Taxonomy" id="67296"/>
    <lineage>
        <taxon>Bacteria</taxon>
        <taxon>Bacillati</taxon>
        <taxon>Actinomycetota</taxon>
        <taxon>Actinomycetes</taxon>
        <taxon>Kitasatosporales</taxon>
        <taxon>Streptomycetaceae</taxon>
        <taxon>Streptomyces</taxon>
    </lineage>
</organism>
<keyword evidence="2" id="KW-1185">Reference proteome</keyword>
<name>A0A7G7BEV1_9ACTN</name>
<gene>
    <name evidence="1" type="ORF">F0344_03955</name>
</gene>
<accession>A0A7G7BEV1</accession>
<dbReference type="KEGG" id="sfiy:F0344_03955"/>
<evidence type="ECO:0000313" key="1">
    <source>
        <dbReference type="EMBL" id="QNE73866.1"/>
    </source>
</evidence>
<evidence type="ECO:0000313" key="2">
    <source>
        <dbReference type="Proteomes" id="UP000515307"/>
    </source>
</evidence>
<dbReference type="EMBL" id="CP045702">
    <property type="protein sequence ID" value="QNE73866.1"/>
    <property type="molecule type" value="Genomic_DNA"/>
</dbReference>
<protein>
    <submittedName>
        <fullName evidence="1">Uncharacterized protein</fullName>
    </submittedName>
</protein>